<dbReference type="EMBL" id="JAPFFF010000017">
    <property type="protein sequence ID" value="KAK8863735.1"/>
    <property type="molecule type" value="Genomic_DNA"/>
</dbReference>
<evidence type="ECO:0000256" key="5">
    <source>
        <dbReference type="ARBA" id="ARBA00022777"/>
    </source>
</evidence>
<evidence type="ECO:0000256" key="3">
    <source>
        <dbReference type="ARBA" id="ARBA00022679"/>
    </source>
</evidence>
<name>A0ABR2GM49_9EUKA</name>
<evidence type="ECO:0000256" key="7">
    <source>
        <dbReference type="PROSITE-ProRule" id="PRU10141"/>
    </source>
</evidence>
<feature type="domain" description="Protein kinase" evidence="10">
    <location>
        <begin position="16"/>
        <end position="310"/>
    </location>
</feature>
<dbReference type="InterPro" id="IPR011009">
    <property type="entry name" value="Kinase-like_dom_sf"/>
</dbReference>
<feature type="region of interest" description="Disordered" evidence="9">
    <location>
        <begin position="325"/>
        <end position="362"/>
    </location>
</feature>
<evidence type="ECO:0000259" key="10">
    <source>
        <dbReference type="PROSITE" id="PS50011"/>
    </source>
</evidence>
<keyword evidence="4 7" id="KW-0547">Nucleotide-binding</keyword>
<evidence type="ECO:0000256" key="4">
    <source>
        <dbReference type="ARBA" id="ARBA00022741"/>
    </source>
</evidence>
<dbReference type="EMBL" id="JAPFFF010000271">
    <property type="protein sequence ID" value="KAK8834926.1"/>
    <property type="molecule type" value="Genomic_DNA"/>
</dbReference>
<keyword evidence="5 11" id="KW-0418">Kinase</keyword>
<gene>
    <name evidence="12" type="ORF">M9Y10_011425</name>
    <name evidence="11" type="ORF">M9Y10_020961</name>
</gene>
<dbReference type="InterPro" id="IPR017441">
    <property type="entry name" value="Protein_kinase_ATP_BS"/>
</dbReference>
<dbReference type="Gene3D" id="3.30.200.20">
    <property type="entry name" value="Phosphorylase Kinase, domain 1"/>
    <property type="match status" value="1"/>
</dbReference>
<evidence type="ECO:0000256" key="6">
    <source>
        <dbReference type="ARBA" id="ARBA00022840"/>
    </source>
</evidence>
<dbReference type="PANTHER" id="PTHR24056:SF546">
    <property type="entry name" value="CYCLIN-DEPENDENT KINASE 12"/>
    <property type="match status" value="1"/>
</dbReference>
<evidence type="ECO:0000313" key="12">
    <source>
        <dbReference type="EMBL" id="KAK8863735.1"/>
    </source>
</evidence>
<feature type="binding site" evidence="7">
    <location>
        <position position="45"/>
    </location>
    <ligand>
        <name>ATP</name>
        <dbReference type="ChEBI" id="CHEBI:30616"/>
    </ligand>
</feature>
<protein>
    <submittedName>
        <fullName evidence="11">Cyclin-dependent kinase 13</fullName>
    </submittedName>
</protein>
<dbReference type="InterPro" id="IPR008271">
    <property type="entry name" value="Ser/Thr_kinase_AS"/>
</dbReference>
<evidence type="ECO:0000313" key="11">
    <source>
        <dbReference type="EMBL" id="KAK8834926.1"/>
    </source>
</evidence>
<reference evidence="11 13" key="1">
    <citation type="submission" date="2024-04" db="EMBL/GenBank/DDBJ databases">
        <title>Tritrichomonas musculus Genome.</title>
        <authorList>
            <person name="Alves-Ferreira E."/>
            <person name="Grigg M."/>
            <person name="Lorenzi H."/>
            <person name="Galac M."/>
        </authorList>
    </citation>
    <scope>NUCLEOTIDE SEQUENCE [LARGE SCALE GENOMIC DNA]</scope>
    <source>
        <strain evidence="11 13">EAF2021</strain>
    </source>
</reference>
<dbReference type="SUPFAM" id="SSF56112">
    <property type="entry name" value="Protein kinase-like (PK-like)"/>
    <property type="match status" value="1"/>
</dbReference>
<dbReference type="PROSITE" id="PS00107">
    <property type="entry name" value="PROTEIN_KINASE_ATP"/>
    <property type="match status" value="1"/>
</dbReference>
<proteinExistence type="inferred from homology"/>
<dbReference type="PROSITE" id="PS00108">
    <property type="entry name" value="PROTEIN_KINASE_ST"/>
    <property type="match status" value="1"/>
</dbReference>
<dbReference type="InterPro" id="IPR000719">
    <property type="entry name" value="Prot_kinase_dom"/>
</dbReference>
<evidence type="ECO:0000256" key="8">
    <source>
        <dbReference type="RuleBase" id="RU000304"/>
    </source>
</evidence>
<comment type="similarity">
    <text evidence="1">Belongs to the protein kinase superfamily. CMGC Ser/Thr protein kinase family. CDC2/CDKX subfamily.</text>
</comment>
<accession>A0ABR2GM49</accession>
<dbReference type="Pfam" id="PF00069">
    <property type="entry name" value="Pkinase"/>
    <property type="match status" value="1"/>
</dbReference>
<evidence type="ECO:0000256" key="1">
    <source>
        <dbReference type="ARBA" id="ARBA00006485"/>
    </source>
</evidence>
<comment type="caution">
    <text evidence="11">The sequence shown here is derived from an EMBL/GenBank/DDBJ whole genome shotgun (WGS) entry which is preliminary data.</text>
</comment>
<sequence>MCETPNILIRNIEEMFEKIAVVGEGTYGTVYKCREIETNRILALKKIKILKSQENEGFPLNSIREIRILRWLHHDNIIGLRNIITTSDDEVYLAFDYCEYDLYGLIYTEENPFTDEHIVSFIKQLLVSLKVCQNSHIIHRDLKPANIFITDKNVLKLGDFGLARRIVENSQTRYTSKVITLYYRAPELLLDCKQYKYEVDIWSVGCIIYELITKDILFQCPRDNAKEIPQAQAIFEMCGTPDLTEWPEFKNLDKNCLFVNKTKQPSRLKEHLEEKIPERFKDSIDLLLQMLQLTPSKRITAEEAIMHPFITKYGDSIEPSKLPPINAKTELHQREVSERKKKRNENLAELRHEPKTPEHIKL</sequence>
<dbReference type="GO" id="GO:0016301">
    <property type="term" value="F:kinase activity"/>
    <property type="evidence" value="ECO:0007669"/>
    <property type="project" value="UniProtKB-KW"/>
</dbReference>
<evidence type="ECO:0000256" key="2">
    <source>
        <dbReference type="ARBA" id="ARBA00022527"/>
    </source>
</evidence>
<keyword evidence="13" id="KW-1185">Reference proteome</keyword>
<keyword evidence="2 8" id="KW-0723">Serine/threonine-protein kinase</keyword>
<dbReference type="PANTHER" id="PTHR24056">
    <property type="entry name" value="CELL DIVISION PROTEIN KINASE"/>
    <property type="match status" value="1"/>
</dbReference>
<keyword evidence="6 7" id="KW-0067">ATP-binding</keyword>
<feature type="compositionally biased region" description="Basic and acidic residues" evidence="9">
    <location>
        <begin position="329"/>
        <end position="362"/>
    </location>
</feature>
<keyword evidence="3" id="KW-0808">Transferase</keyword>
<evidence type="ECO:0000256" key="9">
    <source>
        <dbReference type="SAM" id="MobiDB-lite"/>
    </source>
</evidence>
<organism evidence="11 13">
    <name type="scientific">Tritrichomonas musculus</name>
    <dbReference type="NCBI Taxonomy" id="1915356"/>
    <lineage>
        <taxon>Eukaryota</taxon>
        <taxon>Metamonada</taxon>
        <taxon>Parabasalia</taxon>
        <taxon>Tritrichomonadida</taxon>
        <taxon>Tritrichomonadidae</taxon>
        <taxon>Tritrichomonas</taxon>
    </lineage>
</organism>
<evidence type="ECO:0000313" key="13">
    <source>
        <dbReference type="Proteomes" id="UP001470230"/>
    </source>
</evidence>
<dbReference type="Proteomes" id="UP001470230">
    <property type="component" value="Unassembled WGS sequence"/>
</dbReference>
<dbReference type="InterPro" id="IPR050108">
    <property type="entry name" value="CDK"/>
</dbReference>
<dbReference type="Gene3D" id="1.10.510.10">
    <property type="entry name" value="Transferase(Phosphotransferase) domain 1"/>
    <property type="match status" value="1"/>
</dbReference>
<dbReference type="PROSITE" id="PS50011">
    <property type="entry name" value="PROTEIN_KINASE_DOM"/>
    <property type="match status" value="1"/>
</dbReference>
<dbReference type="SMART" id="SM00220">
    <property type="entry name" value="S_TKc"/>
    <property type="match status" value="1"/>
</dbReference>